<evidence type="ECO:0000259" key="1">
    <source>
        <dbReference type="Pfam" id="PF01425"/>
    </source>
</evidence>
<dbReference type="Proteomes" id="UP000288716">
    <property type="component" value="Unassembled WGS sequence"/>
</dbReference>
<dbReference type="GO" id="GO:0012505">
    <property type="term" value="C:endomembrane system"/>
    <property type="evidence" value="ECO:0007669"/>
    <property type="project" value="TreeGrafter"/>
</dbReference>
<keyword evidence="2" id="KW-0378">Hydrolase</keyword>
<dbReference type="EMBL" id="NCKV01004314">
    <property type="protein sequence ID" value="RWS24869.1"/>
    <property type="molecule type" value="Genomic_DNA"/>
</dbReference>
<organism evidence="2 3">
    <name type="scientific">Leptotrombidium deliense</name>
    <dbReference type="NCBI Taxonomy" id="299467"/>
    <lineage>
        <taxon>Eukaryota</taxon>
        <taxon>Metazoa</taxon>
        <taxon>Ecdysozoa</taxon>
        <taxon>Arthropoda</taxon>
        <taxon>Chelicerata</taxon>
        <taxon>Arachnida</taxon>
        <taxon>Acari</taxon>
        <taxon>Acariformes</taxon>
        <taxon>Trombidiformes</taxon>
        <taxon>Prostigmata</taxon>
        <taxon>Anystina</taxon>
        <taxon>Parasitengona</taxon>
        <taxon>Trombiculoidea</taxon>
        <taxon>Trombiculidae</taxon>
        <taxon>Leptotrombidium</taxon>
    </lineage>
</organism>
<sequence length="191" mass="20454">MSIISCVVAFVRKLVDFVSFLIASYFYRSQKSCLPSIKEPILMESAVVVSEKIRRGKLKCVAVVRAYLKRIEDVNKDIVAVGKIREEAIKEAEEIDRKGDLELNGNEPEGGESVLSLPLLGIRFTCKETVGVVRMPFTAGLVSRIGCRAQEDAPVIKNLRSQGAICLGGEGAIISAAGGVVGVGTDIAGSL</sequence>
<proteinExistence type="predicted"/>
<protein>
    <submittedName>
        <fullName evidence="2">Fatty-acid amide hydrolase 2-A-like protein</fullName>
    </submittedName>
</protein>
<accession>A0A443SBE4</accession>
<feature type="non-terminal residue" evidence="2">
    <location>
        <position position="191"/>
    </location>
</feature>
<dbReference type="PANTHER" id="PTHR43372">
    <property type="entry name" value="FATTY-ACID AMIDE HYDROLASE"/>
    <property type="match status" value="1"/>
</dbReference>
<dbReference type="InterPro" id="IPR023631">
    <property type="entry name" value="Amidase_dom"/>
</dbReference>
<dbReference type="GO" id="GO:0016787">
    <property type="term" value="F:hydrolase activity"/>
    <property type="evidence" value="ECO:0007669"/>
    <property type="project" value="UniProtKB-KW"/>
</dbReference>
<name>A0A443SBE4_9ACAR</name>
<dbReference type="PANTHER" id="PTHR43372:SF4">
    <property type="entry name" value="FATTY-ACID AMIDE HYDROLASE 2"/>
    <property type="match status" value="1"/>
</dbReference>
<dbReference type="VEuPathDB" id="VectorBase:LDEU007173"/>
<dbReference type="Pfam" id="PF01425">
    <property type="entry name" value="Amidase"/>
    <property type="match status" value="1"/>
</dbReference>
<evidence type="ECO:0000313" key="3">
    <source>
        <dbReference type="Proteomes" id="UP000288716"/>
    </source>
</evidence>
<keyword evidence="3" id="KW-1185">Reference proteome</keyword>
<reference evidence="2 3" key="1">
    <citation type="journal article" date="2018" name="Gigascience">
        <title>Genomes of trombidid mites reveal novel predicted allergens and laterally-transferred genes associated with secondary metabolism.</title>
        <authorList>
            <person name="Dong X."/>
            <person name="Chaisiri K."/>
            <person name="Xia D."/>
            <person name="Armstrong S.D."/>
            <person name="Fang Y."/>
            <person name="Donnelly M.J."/>
            <person name="Kadowaki T."/>
            <person name="McGarry J.W."/>
            <person name="Darby A.C."/>
            <person name="Makepeace B.L."/>
        </authorList>
    </citation>
    <scope>NUCLEOTIDE SEQUENCE [LARGE SCALE GENOMIC DNA]</scope>
    <source>
        <strain evidence="2">UoL-UT</strain>
    </source>
</reference>
<dbReference type="Gene3D" id="3.90.1300.10">
    <property type="entry name" value="Amidase signature (AS) domain"/>
    <property type="match status" value="1"/>
</dbReference>
<dbReference type="AlphaFoldDB" id="A0A443SBE4"/>
<dbReference type="STRING" id="299467.A0A443SBE4"/>
<evidence type="ECO:0000313" key="2">
    <source>
        <dbReference type="EMBL" id="RWS24869.1"/>
    </source>
</evidence>
<feature type="domain" description="Amidase" evidence="1">
    <location>
        <begin position="63"/>
        <end position="168"/>
    </location>
</feature>
<dbReference type="InterPro" id="IPR052739">
    <property type="entry name" value="FAAH2"/>
</dbReference>
<dbReference type="OrthoDB" id="6428749at2759"/>
<dbReference type="InterPro" id="IPR036928">
    <property type="entry name" value="AS_sf"/>
</dbReference>
<dbReference type="SUPFAM" id="SSF75304">
    <property type="entry name" value="Amidase signature (AS) enzymes"/>
    <property type="match status" value="1"/>
</dbReference>
<comment type="caution">
    <text evidence="2">The sequence shown here is derived from an EMBL/GenBank/DDBJ whole genome shotgun (WGS) entry which is preliminary data.</text>
</comment>
<gene>
    <name evidence="2" type="ORF">B4U80_07321</name>
</gene>